<name>A0A194WV51_MOLSC</name>
<evidence type="ECO:0000313" key="4">
    <source>
        <dbReference type="Proteomes" id="UP000070700"/>
    </source>
</evidence>
<evidence type="ECO:0000313" key="3">
    <source>
        <dbReference type="EMBL" id="KUJ11462.1"/>
    </source>
</evidence>
<reference evidence="3 4" key="1">
    <citation type="submission" date="2015-10" db="EMBL/GenBank/DDBJ databases">
        <title>Full genome of DAOMC 229536 Phialocephala scopiformis, a fungal endophyte of spruce producing the potent anti-insectan compound rugulosin.</title>
        <authorList>
            <consortium name="DOE Joint Genome Institute"/>
            <person name="Walker A.K."/>
            <person name="Frasz S.L."/>
            <person name="Seifert K.A."/>
            <person name="Miller J.D."/>
            <person name="Mondo S.J."/>
            <person name="Labutti K."/>
            <person name="Lipzen A."/>
            <person name="Dockter R."/>
            <person name="Kennedy M."/>
            <person name="Grigoriev I.V."/>
            <person name="Spatafora J.W."/>
        </authorList>
    </citation>
    <scope>NUCLEOTIDE SEQUENCE [LARGE SCALE GENOMIC DNA]</scope>
    <source>
        <strain evidence="3 4">CBS 120377</strain>
    </source>
</reference>
<feature type="domain" description="DUF7025" evidence="2">
    <location>
        <begin position="274"/>
        <end position="373"/>
    </location>
</feature>
<dbReference type="KEGG" id="psco:LY89DRAFT_225972"/>
<organism evidence="3 4">
    <name type="scientific">Mollisia scopiformis</name>
    <name type="common">Conifer needle endophyte fungus</name>
    <name type="synonym">Phialocephala scopiformis</name>
    <dbReference type="NCBI Taxonomy" id="149040"/>
    <lineage>
        <taxon>Eukaryota</taxon>
        <taxon>Fungi</taxon>
        <taxon>Dikarya</taxon>
        <taxon>Ascomycota</taxon>
        <taxon>Pezizomycotina</taxon>
        <taxon>Leotiomycetes</taxon>
        <taxon>Helotiales</taxon>
        <taxon>Mollisiaceae</taxon>
        <taxon>Mollisia</taxon>
    </lineage>
</organism>
<sequence>MPPESPEMAYAYRSGSELTPGPTPRKVPGSPRTMNYIHQESSSSITLSEDNSVDGNTPSTAPSTTTGISVAPSRPDVKIKYSLEVYDPNTRESLSLNQNDEPFEFPTSSGEVSGTQVATSDPPAIFEIVTAATGYDRRKRKGDDFFEMMGMGNDDMSTVQLDEPLKLEHIKINRLNETRMEIHSSLLIEAIKEVVDYYPNQNLMGDVLIIHKPYWVLIHHEKELKENLANLLEEAKDPAVEEVETITKKADHLKVMLDFVQPEIDRLVPAIERRLQKKIPTITFDSLWYLLKPGTFAYCQFDNEWIGCVIMRVKGKVGKTSEISRWNVLVWFLDYKHDLSRAYTESKDEKKHVIHRFEGEQDVMSLKVIPRELWDAVDGGARRAQFEARGLRKIQLLSCGHKQVNYKGESLETKKRMVRVLLAGSPGWLNAELPLVPQQTYPR</sequence>
<dbReference type="Proteomes" id="UP000070700">
    <property type="component" value="Unassembled WGS sequence"/>
</dbReference>
<protein>
    <recommendedName>
        <fullName evidence="2">DUF7025 domain-containing protein</fullName>
    </recommendedName>
</protein>
<dbReference type="Pfam" id="PF22942">
    <property type="entry name" value="DUF7025"/>
    <property type="match status" value="1"/>
</dbReference>
<proteinExistence type="predicted"/>
<dbReference type="PANTHER" id="PTHR46411">
    <property type="entry name" value="FAMILY ATPASE, PUTATIVE-RELATED"/>
    <property type="match status" value="1"/>
</dbReference>
<dbReference type="InterPro" id="IPR054289">
    <property type="entry name" value="DUF7025"/>
</dbReference>
<dbReference type="InParanoid" id="A0A194WV51"/>
<dbReference type="STRING" id="149040.A0A194WV51"/>
<dbReference type="EMBL" id="KQ947426">
    <property type="protein sequence ID" value="KUJ11462.1"/>
    <property type="molecule type" value="Genomic_DNA"/>
</dbReference>
<dbReference type="GeneID" id="28815716"/>
<keyword evidence="4" id="KW-1185">Reference proteome</keyword>
<dbReference type="PANTHER" id="PTHR46411:SF4">
    <property type="entry name" value="AAA+ ATPASE DOMAIN-CONTAINING PROTEIN"/>
    <property type="match status" value="1"/>
</dbReference>
<dbReference type="RefSeq" id="XP_018065817.1">
    <property type="nucleotide sequence ID" value="XM_018205990.1"/>
</dbReference>
<evidence type="ECO:0000256" key="1">
    <source>
        <dbReference type="SAM" id="MobiDB-lite"/>
    </source>
</evidence>
<feature type="compositionally biased region" description="Polar residues" evidence="1">
    <location>
        <begin position="32"/>
        <end position="68"/>
    </location>
</feature>
<feature type="region of interest" description="Disordered" evidence="1">
    <location>
        <begin position="1"/>
        <end position="71"/>
    </location>
</feature>
<dbReference type="OrthoDB" id="10042665at2759"/>
<gene>
    <name evidence="3" type="ORF">LY89DRAFT_225972</name>
</gene>
<evidence type="ECO:0000259" key="2">
    <source>
        <dbReference type="Pfam" id="PF22942"/>
    </source>
</evidence>
<accession>A0A194WV51</accession>
<dbReference type="AlphaFoldDB" id="A0A194WV51"/>